<keyword evidence="3" id="KW-1185">Reference proteome</keyword>
<comment type="caution">
    <text evidence="2">The sequence shown here is derived from an EMBL/GenBank/DDBJ whole genome shotgun (WGS) entry which is preliminary data.</text>
</comment>
<evidence type="ECO:0000313" key="2">
    <source>
        <dbReference type="EMBL" id="GMH97486.1"/>
    </source>
</evidence>
<dbReference type="EMBL" id="BRXX01000201">
    <property type="protein sequence ID" value="GMH97486.1"/>
    <property type="molecule type" value="Genomic_DNA"/>
</dbReference>
<dbReference type="Proteomes" id="UP001165160">
    <property type="component" value="Unassembled WGS sequence"/>
</dbReference>
<accession>A0A9W7BZY6</accession>
<dbReference type="PROSITE" id="PS50042">
    <property type="entry name" value="CNMP_BINDING_3"/>
    <property type="match status" value="1"/>
</dbReference>
<reference evidence="3" key="1">
    <citation type="journal article" date="2023" name="Commun. Biol.">
        <title>Genome analysis of Parmales, the sister group of diatoms, reveals the evolutionary specialization of diatoms from phago-mixotrophs to photoautotrophs.</title>
        <authorList>
            <person name="Ban H."/>
            <person name="Sato S."/>
            <person name="Yoshikawa S."/>
            <person name="Yamada K."/>
            <person name="Nakamura Y."/>
            <person name="Ichinomiya M."/>
            <person name="Sato N."/>
            <person name="Blanc-Mathieu R."/>
            <person name="Endo H."/>
            <person name="Kuwata A."/>
            <person name="Ogata H."/>
        </authorList>
    </citation>
    <scope>NUCLEOTIDE SEQUENCE [LARGE SCALE GENOMIC DNA]</scope>
    <source>
        <strain evidence="3">NIES 3699</strain>
    </source>
</reference>
<dbReference type="AlphaFoldDB" id="A0A9W7BZY6"/>
<gene>
    <name evidence="2" type="ORF">TrVE_jg7221</name>
</gene>
<dbReference type="InterPro" id="IPR000595">
    <property type="entry name" value="cNMP-bd_dom"/>
</dbReference>
<sequence length="541" mass="59312">MFPPSRRPSNNPRGGNGLYFLDFRIKKIVYNRKVTDAEITDVHVIERTGKEREGYVVKILVAWGGNFKVFEVEILGNIVKPFGEKGVREGKGWVGFDGVKGGRVYWTEGREGLKGVEVRSGDEIAGLTFGEKIPKGSIVSTNPILVSPTFLSVSKTSLVHIHPPSFPPITLNLQSHVSTEKTLKCYKILESSTAGWIVGTNTGIIVLKPTPPKPQCSLNLPSLSLTCTPLGVVQKLSSTSTLEPFISSHVTSPPPSPLSSSVAGLNDHFSISLGKTVHIFSSSPLLLQTFRNVDSHAFFTHSSKTYLTTLTLQHTSPSNPTLSPTRRKKTLFGKKEKDSNDLITVPTVLTLHLLTSSSISIVGEVFTRGTPKSVVTGEVLLVNNFNDICRFYTFVKGSLKAEGPEIPRVEGAVWGEKFWGVRVDGGIFFYEKGGGVVCERRVRVGGEFWVGKVGEVFFVVEGGRVGIVEVLGGGESEIISLGEVEFEGEVVDIRGRELIMIDKLTRKLESIRLDDWKVRAAILRIEGEVERAEEIRRLEGP</sequence>
<proteinExistence type="predicted"/>
<feature type="domain" description="Cyclic nucleotide-binding" evidence="1">
    <location>
        <begin position="451"/>
        <end position="490"/>
    </location>
</feature>
<name>A0A9W7BZY6_9STRA</name>
<evidence type="ECO:0000259" key="1">
    <source>
        <dbReference type="PROSITE" id="PS50042"/>
    </source>
</evidence>
<organism evidence="2 3">
    <name type="scientific">Triparma verrucosa</name>
    <dbReference type="NCBI Taxonomy" id="1606542"/>
    <lineage>
        <taxon>Eukaryota</taxon>
        <taxon>Sar</taxon>
        <taxon>Stramenopiles</taxon>
        <taxon>Ochrophyta</taxon>
        <taxon>Bolidophyceae</taxon>
        <taxon>Parmales</taxon>
        <taxon>Triparmaceae</taxon>
        <taxon>Triparma</taxon>
    </lineage>
</organism>
<evidence type="ECO:0000313" key="3">
    <source>
        <dbReference type="Proteomes" id="UP001165160"/>
    </source>
</evidence>
<protein>
    <recommendedName>
        <fullName evidence="1">Cyclic nucleotide-binding domain-containing protein</fullName>
    </recommendedName>
</protein>